<dbReference type="InterPro" id="IPR005917">
    <property type="entry name" value="Pmev_kinase_bact"/>
</dbReference>
<dbReference type="InterPro" id="IPR014721">
    <property type="entry name" value="Ribsml_uS5_D2-typ_fold_subgr"/>
</dbReference>
<dbReference type="PANTHER" id="PTHR31814:SF2">
    <property type="entry name" value="PHOSPHOMEVALONATE KINASE"/>
    <property type="match status" value="1"/>
</dbReference>
<dbReference type="Pfam" id="PF00288">
    <property type="entry name" value="GHMP_kinases_N"/>
    <property type="match status" value="1"/>
</dbReference>
<dbReference type="Proteomes" id="UP000777303">
    <property type="component" value="Unassembled WGS sequence"/>
</dbReference>
<dbReference type="PRINTS" id="PR00959">
    <property type="entry name" value="MEVGALKINASE"/>
</dbReference>
<evidence type="ECO:0000259" key="8">
    <source>
        <dbReference type="Pfam" id="PF08544"/>
    </source>
</evidence>
<keyword evidence="3 9" id="KW-0808">Transferase</keyword>
<dbReference type="PANTHER" id="PTHR31814">
    <property type="match status" value="1"/>
</dbReference>
<dbReference type="Gene3D" id="3.30.70.890">
    <property type="entry name" value="GHMP kinase, C-terminal domain"/>
    <property type="match status" value="1"/>
</dbReference>
<dbReference type="Pfam" id="PF08544">
    <property type="entry name" value="GHMP_kinases_C"/>
    <property type="match status" value="1"/>
</dbReference>
<evidence type="ECO:0000256" key="2">
    <source>
        <dbReference type="ARBA" id="ARBA00012958"/>
    </source>
</evidence>
<dbReference type="EC" id="2.7.4.2" evidence="2"/>
<evidence type="ECO:0000256" key="5">
    <source>
        <dbReference type="ARBA" id="ARBA00022777"/>
    </source>
</evidence>
<dbReference type="SUPFAM" id="SSF55060">
    <property type="entry name" value="GHMP Kinase, C-terminal domain"/>
    <property type="match status" value="1"/>
</dbReference>
<dbReference type="AlphaFoldDB" id="A0A948TJS0"/>
<evidence type="ECO:0000256" key="3">
    <source>
        <dbReference type="ARBA" id="ARBA00022679"/>
    </source>
</evidence>
<proteinExistence type="predicted"/>
<organism evidence="9 10">
    <name type="scientific">Candidatus Paralactobacillus gallistercoris</name>
    <dbReference type="NCBI Taxonomy" id="2838724"/>
    <lineage>
        <taxon>Bacteria</taxon>
        <taxon>Bacillati</taxon>
        <taxon>Bacillota</taxon>
        <taxon>Bacilli</taxon>
        <taxon>Lactobacillales</taxon>
        <taxon>Lactobacillaceae</taxon>
        <taxon>Lactobacillus</taxon>
    </lineage>
</organism>
<reference evidence="9" key="2">
    <citation type="submission" date="2021-04" db="EMBL/GenBank/DDBJ databases">
        <authorList>
            <person name="Gilroy R."/>
        </authorList>
    </citation>
    <scope>NUCLEOTIDE SEQUENCE</scope>
    <source>
        <strain evidence="9">F6-6636</strain>
    </source>
</reference>
<sequence length="356" mass="39546">MPTVRAPGKLFIAGEYAVVETGMPAILVALDRFVTVSITASKDYGSIISKQYQGKLIWQREGNKMVFDNRDNPFQYILTAIQLTEEYAQQQNAQLKLFHLRVDSQLDSADGKKYGLGSSAAVTVATVKAVCQFYHLNVNKEIIFKIAAIAHLNVQQNGSLGDIAASVYGGWIAYHTFDKEWLKFQENNVTLSELVHMPWPSLSVQQLTPPPELQLVIGWTGSPASTSHLVDRIEQFKHRQVQQYQAFLTASKQCLNRMIAGFIQHNLTVIQKEITINRQLLQHLAALSGVSIETPLLTAMCQSAHIINAVAKTSGAGGGDCGIVIANKHQDLQPMLTMWQKDGIEQLPLHVQRIEE</sequence>
<dbReference type="InterPro" id="IPR036554">
    <property type="entry name" value="GHMP_kinase_C_sf"/>
</dbReference>
<dbReference type="Gene3D" id="3.30.230.10">
    <property type="match status" value="1"/>
</dbReference>
<comment type="caution">
    <text evidence="9">The sequence shown here is derived from an EMBL/GenBank/DDBJ whole genome shotgun (WGS) entry which is preliminary data.</text>
</comment>
<evidence type="ECO:0000256" key="1">
    <source>
        <dbReference type="ARBA" id="ARBA00005017"/>
    </source>
</evidence>
<accession>A0A948TJS0</accession>
<dbReference type="SUPFAM" id="SSF54211">
    <property type="entry name" value="Ribosomal protein S5 domain 2-like"/>
    <property type="match status" value="1"/>
</dbReference>
<evidence type="ECO:0000259" key="7">
    <source>
        <dbReference type="Pfam" id="PF00288"/>
    </source>
</evidence>
<dbReference type="NCBIfam" id="TIGR01220">
    <property type="entry name" value="Pmev_kin_Gr_pos"/>
    <property type="match status" value="1"/>
</dbReference>
<dbReference type="GO" id="GO:0005524">
    <property type="term" value="F:ATP binding"/>
    <property type="evidence" value="ECO:0007669"/>
    <property type="project" value="UniProtKB-KW"/>
</dbReference>
<keyword evidence="4" id="KW-0547">Nucleotide-binding</keyword>
<dbReference type="InterPro" id="IPR006204">
    <property type="entry name" value="GHMP_kinase_N_dom"/>
</dbReference>
<keyword evidence="5 9" id="KW-0418">Kinase</keyword>
<evidence type="ECO:0000313" key="10">
    <source>
        <dbReference type="Proteomes" id="UP000777303"/>
    </source>
</evidence>
<dbReference type="EMBL" id="JAHLFS010000048">
    <property type="protein sequence ID" value="MBU3851756.1"/>
    <property type="molecule type" value="Genomic_DNA"/>
</dbReference>
<name>A0A948TJS0_9LACO</name>
<feature type="domain" description="GHMP kinase N-terminal" evidence="7">
    <location>
        <begin position="76"/>
        <end position="170"/>
    </location>
</feature>
<dbReference type="InterPro" id="IPR013750">
    <property type="entry name" value="GHMP_kinase_C_dom"/>
</dbReference>
<keyword evidence="6" id="KW-0067">ATP-binding</keyword>
<evidence type="ECO:0000256" key="6">
    <source>
        <dbReference type="ARBA" id="ARBA00022840"/>
    </source>
</evidence>
<dbReference type="GO" id="GO:0004631">
    <property type="term" value="F:phosphomevalonate kinase activity"/>
    <property type="evidence" value="ECO:0007669"/>
    <property type="project" value="UniProtKB-EC"/>
</dbReference>
<feature type="domain" description="GHMP kinase C-terminal" evidence="8">
    <location>
        <begin position="258"/>
        <end position="342"/>
    </location>
</feature>
<evidence type="ECO:0000256" key="4">
    <source>
        <dbReference type="ARBA" id="ARBA00022741"/>
    </source>
</evidence>
<comment type="pathway">
    <text evidence="1">Isoprenoid biosynthesis; isopentenyl diphosphate biosynthesis via mevalonate pathway; isopentenyl diphosphate from (R)-mevalonate: step 2/3.</text>
</comment>
<evidence type="ECO:0000313" key="9">
    <source>
        <dbReference type="EMBL" id="MBU3851756.1"/>
    </source>
</evidence>
<reference evidence="9" key="1">
    <citation type="journal article" date="2021" name="PeerJ">
        <title>Extensive microbial diversity within the chicken gut microbiome revealed by metagenomics and culture.</title>
        <authorList>
            <person name="Gilroy R."/>
            <person name="Ravi A."/>
            <person name="Getino M."/>
            <person name="Pursley I."/>
            <person name="Horton D.L."/>
            <person name="Alikhan N.F."/>
            <person name="Baker D."/>
            <person name="Gharbi K."/>
            <person name="Hall N."/>
            <person name="Watson M."/>
            <person name="Adriaenssens E.M."/>
            <person name="Foster-Nyarko E."/>
            <person name="Jarju S."/>
            <person name="Secka A."/>
            <person name="Antonio M."/>
            <person name="Oren A."/>
            <person name="Chaudhuri R.R."/>
            <person name="La Ragione R."/>
            <person name="Hildebrand F."/>
            <person name="Pallen M.J."/>
        </authorList>
    </citation>
    <scope>NUCLEOTIDE SEQUENCE</scope>
    <source>
        <strain evidence="9">F6-6636</strain>
    </source>
</reference>
<protein>
    <recommendedName>
        <fullName evidence="2">phosphomevalonate kinase</fullName>
        <ecNumber evidence="2">2.7.4.2</ecNumber>
    </recommendedName>
</protein>
<gene>
    <name evidence="9" type="ORF">H9901_03555</name>
</gene>
<dbReference type="InterPro" id="IPR035102">
    <property type="entry name" value="Phosphomevalonate_kinase"/>
</dbReference>
<dbReference type="InterPro" id="IPR020568">
    <property type="entry name" value="Ribosomal_Su5_D2-typ_SF"/>
</dbReference>